<evidence type="ECO:0000313" key="3">
    <source>
        <dbReference type="EMBL" id="CAG9130478.1"/>
    </source>
</evidence>
<feature type="compositionally biased region" description="Polar residues" evidence="1">
    <location>
        <begin position="90"/>
        <end position="109"/>
    </location>
</feature>
<feature type="compositionally biased region" description="Low complexity" evidence="1">
    <location>
        <begin position="441"/>
        <end position="455"/>
    </location>
</feature>
<feature type="region of interest" description="Disordered" evidence="1">
    <location>
        <begin position="523"/>
        <end position="651"/>
    </location>
</feature>
<feature type="compositionally biased region" description="Low complexity" evidence="1">
    <location>
        <begin position="532"/>
        <end position="552"/>
    </location>
</feature>
<keyword evidence="5" id="KW-1185">Reference proteome</keyword>
<dbReference type="Proteomes" id="UP000659654">
    <property type="component" value="Unassembled WGS sequence"/>
</dbReference>
<sequence length="733" mass="81044">MACIRKHSLQIPLSKDELDCMRDSSYQQSASGFDDSSSNIPLSGRGIKSETRASSNLLKTALANRIQPRLPQSDQQLKDRSFNGVETYLRSQQPNGFLQGNRRQITTPQRESRLPPPSAISYNLSRVSRTTSESAVPISSILERRDSSQSDSSRGSNVPKSVTFNDKVEINEIERKYDDEGMDSINPHFEFINETLLNNGGKMQTEKNNESLNPMRNLLQPIREGLRSSPSLNLDLVYDETRERPDWMSDEEWMMLQSMYVPSRETSKDPSPPLRLPTVEDYPKQEVADELAAPSPPPLPDPSTFIPIPLKVEEDQVDLDPANNSSGGRLVNEERKCFEDREIQAKPPANQILNLDSLPVSLAFSNPTISQRSPMSPQTSRSPLGFSKVGVQNSNSENDALSCAQQLPQPPLRSSSSPLRSPQMSSLKSTLTKPSAPSLPRSPSTNSSVTPPSSKIFASRAFSPANRAFSASRSSPSSPTREVHQQPLSRQMPGSLNRLETQDSAFLSNTRQTRYLGTNQNMLVYPHSEGPSTSQNLLKNSTNSSNINTLNSHSYQSIDSSNDPVNRTTTSPSSLSVSPTGRYNSLNSPTRSLPNSKDPIGSGHEQRSSPLSINAINSPSTNSSPVRRPTHLPPMPKPVGMTRPAQSKPKLKSPLDLATSFYDNVDAEQQIQFQHKFLQQFGRHPAPIASPEEAARLNRKNSLDSNFSSDSRESVVSATSLKAEARIRRFFNY</sequence>
<evidence type="ECO:0000256" key="1">
    <source>
        <dbReference type="SAM" id="MobiDB-lite"/>
    </source>
</evidence>
<feature type="compositionally biased region" description="Low complexity" evidence="1">
    <location>
        <begin position="412"/>
        <end position="427"/>
    </location>
</feature>
<feature type="compositionally biased region" description="Polar residues" evidence="1">
    <location>
        <begin position="120"/>
        <end position="134"/>
    </location>
</feature>
<dbReference type="Proteomes" id="UP000095284">
    <property type="component" value="Unplaced"/>
</dbReference>
<protein>
    <submittedName>
        <fullName evidence="2">(pine wood nematode) hypothetical protein</fullName>
    </submittedName>
</protein>
<feature type="compositionally biased region" description="Polar residues" evidence="1">
    <location>
        <begin position="608"/>
        <end position="625"/>
    </location>
</feature>
<evidence type="ECO:0000313" key="4">
    <source>
        <dbReference type="Proteomes" id="UP000095284"/>
    </source>
</evidence>
<dbReference type="EMBL" id="CAJFCV020000006">
    <property type="protein sequence ID" value="CAG9130478.1"/>
    <property type="molecule type" value="Genomic_DNA"/>
</dbReference>
<reference evidence="6" key="1">
    <citation type="submission" date="2016-11" db="UniProtKB">
        <authorList>
            <consortium name="WormBaseParasite"/>
        </authorList>
    </citation>
    <scope>IDENTIFICATION</scope>
</reference>
<dbReference type="WBParaSite" id="BXY_1169400.1">
    <property type="protein sequence ID" value="BXY_1169400.1"/>
    <property type="gene ID" value="BXY_1169400"/>
</dbReference>
<feature type="region of interest" description="Disordered" evidence="1">
    <location>
        <begin position="467"/>
        <end position="496"/>
    </location>
</feature>
<feature type="compositionally biased region" description="Polar residues" evidence="1">
    <location>
        <begin position="366"/>
        <end position="382"/>
    </location>
</feature>
<organism evidence="4 6">
    <name type="scientific">Bursaphelenchus xylophilus</name>
    <name type="common">Pinewood nematode worm</name>
    <name type="synonym">Aphelenchoides xylophilus</name>
    <dbReference type="NCBI Taxonomy" id="6326"/>
    <lineage>
        <taxon>Eukaryota</taxon>
        <taxon>Metazoa</taxon>
        <taxon>Ecdysozoa</taxon>
        <taxon>Nematoda</taxon>
        <taxon>Chromadorea</taxon>
        <taxon>Rhabditida</taxon>
        <taxon>Tylenchina</taxon>
        <taxon>Tylenchomorpha</taxon>
        <taxon>Aphelenchoidea</taxon>
        <taxon>Aphelenchoididae</taxon>
        <taxon>Bursaphelenchus</taxon>
    </lineage>
</organism>
<evidence type="ECO:0000313" key="5">
    <source>
        <dbReference type="Proteomes" id="UP000659654"/>
    </source>
</evidence>
<dbReference type="AlphaFoldDB" id="A0A1I7SF82"/>
<feature type="compositionally biased region" description="Polar residues" evidence="1">
    <location>
        <begin position="486"/>
        <end position="496"/>
    </location>
</feature>
<feature type="compositionally biased region" description="Polar residues" evidence="1">
    <location>
        <begin position="27"/>
        <end position="41"/>
    </location>
</feature>
<dbReference type="EMBL" id="CAJFDI010000006">
    <property type="protein sequence ID" value="CAD5234595.1"/>
    <property type="molecule type" value="Genomic_DNA"/>
</dbReference>
<dbReference type="OrthoDB" id="5878041at2759"/>
<feature type="compositionally biased region" description="Low complexity" evidence="1">
    <location>
        <begin position="568"/>
        <end position="580"/>
    </location>
</feature>
<reference evidence="3" key="2">
    <citation type="submission" date="2020-08" db="EMBL/GenBank/DDBJ databases">
        <authorList>
            <person name="Kikuchi T."/>
        </authorList>
    </citation>
    <scope>NUCLEOTIDE SEQUENCE</scope>
    <source>
        <strain evidence="2">Ka4C1</strain>
    </source>
</reference>
<feature type="region of interest" description="Disordered" evidence="1">
    <location>
        <begin position="366"/>
        <end position="455"/>
    </location>
</feature>
<name>A0A1I7SF82_BURXY</name>
<proteinExistence type="predicted"/>
<feature type="region of interest" description="Disordered" evidence="1">
    <location>
        <begin position="27"/>
        <end position="48"/>
    </location>
</feature>
<evidence type="ECO:0000313" key="6">
    <source>
        <dbReference type="WBParaSite" id="BXY_1169400.1"/>
    </source>
</evidence>
<feature type="compositionally biased region" description="Polar residues" evidence="1">
    <location>
        <begin position="581"/>
        <end position="595"/>
    </location>
</feature>
<feature type="region of interest" description="Disordered" evidence="1">
    <location>
        <begin position="90"/>
        <end position="163"/>
    </location>
</feature>
<feature type="compositionally biased region" description="Polar residues" evidence="1">
    <location>
        <begin position="553"/>
        <end position="567"/>
    </location>
</feature>
<evidence type="ECO:0000313" key="2">
    <source>
        <dbReference type="EMBL" id="CAD5234595.1"/>
    </source>
</evidence>
<dbReference type="Proteomes" id="UP000582659">
    <property type="component" value="Unassembled WGS sequence"/>
</dbReference>
<feature type="compositionally biased region" description="Polar residues" evidence="1">
    <location>
        <begin position="390"/>
        <end position="399"/>
    </location>
</feature>
<feature type="compositionally biased region" description="Low complexity" evidence="1">
    <location>
        <begin position="467"/>
        <end position="479"/>
    </location>
</feature>
<gene>
    <name evidence="2" type="ORF">BXYJ_LOCUS14686</name>
</gene>
<accession>A0A1I7SF82</accession>